<accession>A0ABV3GAB1</accession>
<dbReference type="Proteomes" id="UP001551675">
    <property type="component" value="Unassembled WGS sequence"/>
</dbReference>
<comment type="caution">
    <text evidence="1">The sequence shown here is derived from an EMBL/GenBank/DDBJ whole genome shotgun (WGS) entry which is preliminary data.</text>
</comment>
<dbReference type="RefSeq" id="WP_358131323.1">
    <property type="nucleotide sequence ID" value="NZ_JBFALK010000003.1"/>
</dbReference>
<name>A0ABV3GAB1_MICGL</name>
<sequence length="92" mass="10574">MSFMGYAEHGPHVAHALATCEAIEWHEAVAPGPRCRALRWTCKCRAPRYFLYTGGGRLFIGRLDGRGWHESTRLPYRQAEELWMRILSGEAR</sequence>
<keyword evidence="2" id="KW-1185">Reference proteome</keyword>
<organism evidence="1 2">
    <name type="scientific">Microtetraspora glauca</name>
    <dbReference type="NCBI Taxonomy" id="1996"/>
    <lineage>
        <taxon>Bacteria</taxon>
        <taxon>Bacillati</taxon>
        <taxon>Actinomycetota</taxon>
        <taxon>Actinomycetes</taxon>
        <taxon>Streptosporangiales</taxon>
        <taxon>Streptosporangiaceae</taxon>
        <taxon>Microtetraspora</taxon>
    </lineage>
</organism>
<evidence type="ECO:0000313" key="2">
    <source>
        <dbReference type="Proteomes" id="UP001551675"/>
    </source>
</evidence>
<evidence type="ECO:0000313" key="1">
    <source>
        <dbReference type="EMBL" id="MEV0968537.1"/>
    </source>
</evidence>
<protein>
    <submittedName>
        <fullName evidence="1">Uncharacterized protein</fullName>
    </submittedName>
</protein>
<reference evidence="1 2" key="1">
    <citation type="submission" date="2024-06" db="EMBL/GenBank/DDBJ databases">
        <title>The Natural Products Discovery Center: Release of the First 8490 Sequenced Strains for Exploring Actinobacteria Biosynthetic Diversity.</title>
        <authorList>
            <person name="Kalkreuter E."/>
            <person name="Kautsar S.A."/>
            <person name="Yang D."/>
            <person name="Bader C.D."/>
            <person name="Teijaro C.N."/>
            <person name="Fluegel L."/>
            <person name="Davis C.M."/>
            <person name="Simpson J.R."/>
            <person name="Lauterbach L."/>
            <person name="Steele A.D."/>
            <person name="Gui C."/>
            <person name="Meng S."/>
            <person name="Li G."/>
            <person name="Viehrig K."/>
            <person name="Ye F."/>
            <person name="Su P."/>
            <person name="Kiefer A.F."/>
            <person name="Nichols A."/>
            <person name="Cepeda A.J."/>
            <person name="Yan W."/>
            <person name="Fan B."/>
            <person name="Jiang Y."/>
            <person name="Adhikari A."/>
            <person name="Zheng C.-J."/>
            <person name="Schuster L."/>
            <person name="Cowan T.M."/>
            <person name="Smanski M.J."/>
            <person name="Chevrette M.G."/>
            <person name="De Carvalho L.P.S."/>
            <person name="Shen B."/>
        </authorList>
    </citation>
    <scope>NUCLEOTIDE SEQUENCE [LARGE SCALE GENOMIC DNA]</scope>
    <source>
        <strain evidence="1 2">NPDC050100</strain>
    </source>
</reference>
<gene>
    <name evidence="1" type="ORF">AB0I59_07875</name>
</gene>
<dbReference type="EMBL" id="JBFALK010000003">
    <property type="protein sequence ID" value="MEV0968537.1"/>
    <property type="molecule type" value="Genomic_DNA"/>
</dbReference>
<proteinExistence type="predicted"/>